<evidence type="ECO:0000313" key="1">
    <source>
        <dbReference type="EMBL" id="GIX79690.1"/>
    </source>
</evidence>
<evidence type="ECO:0000313" key="2">
    <source>
        <dbReference type="Proteomes" id="UP001054837"/>
    </source>
</evidence>
<protein>
    <submittedName>
        <fullName evidence="1">Uncharacterized protein</fullName>
    </submittedName>
</protein>
<proteinExistence type="predicted"/>
<keyword evidence="2" id="KW-1185">Reference proteome</keyword>
<sequence>HTTVPKKYGGLVLLGCYIGYNATLEIRSLDTMLHWKSSCPLL</sequence>
<name>A0AAV4N4F0_9ARAC</name>
<dbReference type="AlphaFoldDB" id="A0AAV4N4F0"/>
<dbReference type="EMBL" id="BPLQ01001215">
    <property type="protein sequence ID" value="GIX79690.1"/>
    <property type="molecule type" value="Genomic_DNA"/>
</dbReference>
<comment type="caution">
    <text evidence="1">The sequence shown here is derived from an EMBL/GenBank/DDBJ whole genome shotgun (WGS) entry which is preliminary data.</text>
</comment>
<dbReference type="Proteomes" id="UP001054837">
    <property type="component" value="Unassembled WGS sequence"/>
</dbReference>
<reference evidence="1 2" key="1">
    <citation type="submission" date="2021-06" db="EMBL/GenBank/DDBJ databases">
        <title>Caerostris darwini draft genome.</title>
        <authorList>
            <person name="Kono N."/>
            <person name="Arakawa K."/>
        </authorList>
    </citation>
    <scope>NUCLEOTIDE SEQUENCE [LARGE SCALE GENOMIC DNA]</scope>
</reference>
<feature type="non-terminal residue" evidence="1">
    <location>
        <position position="1"/>
    </location>
</feature>
<organism evidence="1 2">
    <name type="scientific">Caerostris darwini</name>
    <dbReference type="NCBI Taxonomy" id="1538125"/>
    <lineage>
        <taxon>Eukaryota</taxon>
        <taxon>Metazoa</taxon>
        <taxon>Ecdysozoa</taxon>
        <taxon>Arthropoda</taxon>
        <taxon>Chelicerata</taxon>
        <taxon>Arachnida</taxon>
        <taxon>Araneae</taxon>
        <taxon>Araneomorphae</taxon>
        <taxon>Entelegynae</taxon>
        <taxon>Araneoidea</taxon>
        <taxon>Araneidae</taxon>
        <taxon>Caerostris</taxon>
    </lineage>
</organism>
<accession>A0AAV4N4F0</accession>
<gene>
    <name evidence="1" type="ORF">CDAR_301631</name>
</gene>